<feature type="transmembrane region" description="Helical" evidence="10">
    <location>
        <begin position="613"/>
        <end position="634"/>
    </location>
</feature>
<keyword evidence="7 10" id="KW-0472">Membrane</keyword>
<keyword evidence="3" id="KW-1003">Cell membrane</keyword>
<evidence type="ECO:0000256" key="10">
    <source>
        <dbReference type="SAM" id="Phobius"/>
    </source>
</evidence>
<keyword evidence="5 10" id="KW-0812">Transmembrane</keyword>
<dbReference type="InterPro" id="IPR004681">
    <property type="entry name" value="TRAP_DctM"/>
</dbReference>
<feature type="region of interest" description="Disordered" evidence="9">
    <location>
        <begin position="1"/>
        <end position="24"/>
    </location>
</feature>
<dbReference type="EMBL" id="FOLW01000001">
    <property type="protein sequence ID" value="SFC07299.1"/>
    <property type="molecule type" value="Genomic_DNA"/>
</dbReference>
<keyword evidence="6 10" id="KW-1133">Transmembrane helix</keyword>
<feature type="transmembrane region" description="Helical" evidence="10">
    <location>
        <begin position="516"/>
        <end position="540"/>
    </location>
</feature>
<keyword evidence="2 8" id="KW-0813">Transport</keyword>
<evidence type="ECO:0000259" key="11">
    <source>
        <dbReference type="Pfam" id="PF04290"/>
    </source>
</evidence>
<keyword evidence="4 8" id="KW-0997">Cell inner membrane</keyword>
<evidence type="ECO:0000256" key="1">
    <source>
        <dbReference type="ARBA" id="ARBA00004429"/>
    </source>
</evidence>
<dbReference type="Proteomes" id="UP000226420">
    <property type="component" value="Unassembled WGS sequence"/>
</dbReference>
<dbReference type="InterPro" id="IPR010656">
    <property type="entry name" value="DctM"/>
</dbReference>
<feature type="domain" description="Tripartite ATP-independent periplasmic transporters DctQ component" evidence="11">
    <location>
        <begin position="57"/>
        <end position="182"/>
    </location>
</feature>
<protein>
    <submittedName>
        <fullName evidence="13">TRAP transporter, DctM subunit</fullName>
    </submittedName>
</protein>
<evidence type="ECO:0000256" key="4">
    <source>
        <dbReference type="ARBA" id="ARBA00022519"/>
    </source>
</evidence>
<feature type="domain" description="TRAP C4-dicarboxylate transport system permease DctM subunit" evidence="12">
    <location>
        <begin position="221"/>
        <end position="628"/>
    </location>
</feature>
<dbReference type="NCBIfam" id="TIGR00786">
    <property type="entry name" value="dctM"/>
    <property type="match status" value="1"/>
</dbReference>
<feature type="transmembrane region" description="Helical" evidence="10">
    <location>
        <begin position="267"/>
        <end position="284"/>
    </location>
</feature>
<feature type="compositionally biased region" description="Basic and acidic residues" evidence="9">
    <location>
        <begin position="1"/>
        <end position="21"/>
    </location>
</feature>
<proteinExistence type="predicted"/>
<reference evidence="13 14" key="1">
    <citation type="submission" date="2016-10" db="EMBL/GenBank/DDBJ databases">
        <authorList>
            <person name="Varghese N."/>
            <person name="Submissions S."/>
        </authorList>
    </citation>
    <scope>NUCLEOTIDE SEQUENCE [LARGE SCALE GENOMIC DNA]</scope>
    <source>
        <strain evidence="13 14">DSM 5563</strain>
    </source>
</reference>
<evidence type="ECO:0000313" key="13">
    <source>
        <dbReference type="EMBL" id="SFC07299.1"/>
    </source>
</evidence>
<dbReference type="GO" id="GO:0022857">
    <property type="term" value="F:transmembrane transporter activity"/>
    <property type="evidence" value="ECO:0007669"/>
    <property type="project" value="UniProtKB-UniRule"/>
</dbReference>
<dbReference type="GO" id="GO:0005886">
    <property type="term" value="C:plasma membrane"/>
    <property type="evidence" value="ECO:0007669"/>
    <property type="project" value="UniProtKB-SubCell"/>
</dbReference>
<evidence type="ECO:0000259" key="12">
    <source>
        <dbReference type="Pfam" id="PF06808"/>
    </source>
</evidence>
<name>A0AAJ4W809_9GAMM</name>
<feature type="transmembrane region" description="Helical" evidence="10">
    <location>
        <begin position="572"/>
        <end position="601"/>
    </location>
</feature>
<gene>
    <name evidence="13" type="ORF">SAMN02745723_101313</name>
</gene>
<dbReference type="AlphaFoldDB" id="A0AAJ4W809"/>
<evidence type="ECO:0000313" key="14">
    <source>
        <dbReference type="Proteomes" id="UP000226420"/>
    </source>
</evidence>
<feature type="transmembrane region" description="Helical" evidence="10">
    <location>
        <begin position="480"/>
        <end position="504"/>
    </location>
</feature>
<comment type="subcellular location">
    <subcellularLocation>
        <location evidence="1 8">Cell inner membrane</location>
        <topology evidence="1 8">Multi-pass membrane protein</topology>
    </subcellularLocation>
</comment>
<feature type="transmembrane region" description="Helical" evidence="10">
    <location>
        <begin position="424"/>
        <end position="446"/>
    </location>
</feature>
<evidence type="ECO:0000256" key="3">
    <source>
        <dbReference type="ARBA" id="ARBA00022475"/>
    </source>
</evidence>
<dbReference type="InterPro" id="IPR055348">
    <property type="entry name" value="DctQ"/>
</dbReference>
<feature type="transmembrane region" description="Helical" evidence="10">
    <location>
        <begin position="80"/>
        <end position="98"/>
    </location>
</feature>
<sequence>MSESSIIEKDIGQHGTHDAMESKPQMPSKDIIVLSKLSRCLTKITAGAGALVLFINVVVVFTSVIWRYALHSPLHWAEEVARALMIALVFFGVATSTGRGGHIGVDLFLRFLPDYARPYVVHASRWILVLVSVGLVVSSFSLVEASLLQTTETGLPQVIYVAPVFIGSAVMLVAALEHAFRERARVVLISALVIAGLAVAGYIKLSLMNDPSSAAAILMLFCFVVGILAGVPIAFTLGMSAMVFFICDPSLPFVFFSQQVAAGVDHFVLLAIPFFLLAGAAMEVNGMSTRLVELIVRGMGKFRGGLNMTTVLAMAFFSGISGSKLADVAAVGGVLMPAVRRAKQDGEEAAGVFAASAVMAETIPPCVNLIVLGFVANISIGALFIAGLVPAACLLVLLLIAANIFGHRIDISAAYPILRPRKQLLLGAAVGLIMILMIGRGVVAGIATSTEISAFAVVYALVVGRLAFGELTLKATVKLFVDIAAMSGVLLFIVACATSLSYVLTIQMIPQMIAELLVSIGFSYGAWLFLILTIVILIIFGAVLEGAPALIIFAPILVPIAIQLGFDPLHFGIVMILAMGFGLFSPPIGLGLYTTCAICGVEMKNVIKPMAKYLAVVLVGIIVVALLPIITVWLPRIMGY</sequence>
<feature type="transmembrane region" description="Helical" evidence="10">
    <location>
        <begin position="155"/>
        <end position="174"/>
    </location>
</feature>
<organism evidence="13 14">
    <name type="scientific">Pragia fontium DSM 5563 = ATCC 49100</name>
    <dbReference type="NCBI Taxonomy" id="1122977"/>
    <lineage>
        <taxon>Bacteria</taxon>
        <taxon>Pseudomonadati</taxon>
        <taxon>Pseudomonadota</taxon>
        <taxon>Gammaproteobacteria</taxon>
        <taxon>Enterobacterales</taxon>
        <taxon>Budviciaceae</taxon>
        <taxon>Pragia</taxon>
    </lineage>
</organism>
<feature type="transmembrane region" description="Helical" evidence="10">
    <location>
        <begin position="305"/>
        <end position="326"/>
    </location>
</feature>
<evidence type="ECO:0000256" key="6">
    <source>
        <dbReference type="ARBA" id="ARBA00022989"/>
    </source>
</evidence>
<dbReference type="PANTHER" id="PTHR33362:SF2">
    <property type="entry name" value="TRAP TRANSPORTER LARGE PERMEASE PROTEIN"/>
    <property type="match status" value="1"/>
</dbReference>
<dbReference type="PANTHER" id="PTHR33362">
    <property type="entry name" value="SIALIC ACID TRAP TRANSPORTER PERMEASE PROTEIN SIAT-RELATED"/>
    <property type="match status" value="1"/>
</dbReference>
<comment type="caution">
    <text evidence="13">The sequence shown here is derived from an EMBL/GenBank/DDBJ whole genome shotgun (WGS) entry which is preliminary data.</text>
</comment>
<feature type="transmembrane region" description="Helical" evidence="10">
    <location>
        <begin position="547"/>
        <end position="566"/>
    </location>
</feature>
<accession>A0AAJ4W809</accession>
<dbReference type="Pfam" id="PF04290">
    <property type="entry name" value="DctQ"/>
    <property type="match status" value="1"/>
</dbReference>
<evidence type="ECO:0000256" key="9">
    <source>
        <dbReference type="SAM" id="MobiDB-lite"/>
    </source>
</evidence>
<feature type="transmembrane region" description="Helical" evidence="10">
    <location>
        <begin position="378"/>
        <end position="404"/>
    </location>
</feature>
<evidence type="ECO:0000256" key="8">
    <source>
        <dbReference type="RuleBase" id="RU369079"/>
    </source>
</evidence>
<feature type="transmembrane region" description="Helical" evidence="10">
    <location>
        <begin position="44"/>
        <end position="68"/>
    </location>
</feature>
<feature type="transmembrane region" description="Helical" evidence="10">
    <location>
        <begin position="452"/>
        <end position="468"/>
    </location>
</feature>
<dbReference type="Pfam" id="PF06808">
    <property type="entry name" value="DctM"/>
    <property type="match status" value="1"/>
</dbReference>
<feature type="transmembrane region" description="Helical" evidence="10">
    <location>
        <begin position="119"/>
        <end position="143"/>
    </location>
</feature>
<comment type="function">
    <text evidence="8">Part of the tripartite ATP-independent periplasmic (TRAP) transport system.</text>
</comment>
<feature type="transmembrane region" description="Helical" evidence="10">
    <location>
        <begin position="215"/>
        <end position="235"/>
    </location>
</feature>
<evidence type="ECO:0000256" key="7">
    <source>
        <dbReference type="ARBA" id="ARBA00023136"/>
    </source>
</evidence>
<evidence type="ECO:0000256" key="2">
    <source>
        <dbReference type="ARBA" id="ARBA00022448"/>
    </source>
</evidence>
<feature type="transmembrane region" description="Helical" evidence="10">
    <location>
        <begin position="186"/>
        <end position="203"/>
    </location>
</feature>
<dbReference type="RefSeq" id="WP_232036586.1">
    <property type="nucleotide sequence ID" value="NZ_FOLW01000001.1"/>
</dbReference>
<evidence type="ECO:0000256" key="5">
    <source>
        <dbReference type="ARBA" id="ARBA00022692"/>
    </source>
</evidence>